<dbReference type="GO" id="GO:0016567">
    <property type="term" value="P:protein ubiquitination"/>
    <property type="evidence" value="ECO:0007669"/>
    <property type="project" value="TreeGrafter"/>
</dbReference>
<dbReference type="InterPro" id="IPR051652">
    <property type="entry name" value="MDM2_MDM4_MUL1"/>
</dbReference>
<evidence type="ECO:0000313" key="8">
    <source>
        <dbReference type="EMBL" id="KLT45548.1"/>
    </source>
</evidence>
<evidence type="ECO:0000256" key="5">
    <source>
        <dbReference type="SAM" id="Phobius"/>
    </source>
</evidence>
<dbReference type="Proteomes" id="UP000053611">
    <property type="component" value="Unassembled WGS sequence"/>
</dbReference>
<dbReference type="GO" id="GO:0004842">
    <property type="term" value="F:ubiquitin-protein transferase activity"/>
    <property type="evidence" value="ECO:0007669"/>
    <property type="project" value="TreeGrafter"/>
</dbReference>
<dbReference type="InterPro" id="IPR013083">
    <property type="entry name" value="Znf_RING/FYVE/PHD"/>
</dbReference>
<dbReference type="GeneID" id="28986518"/>
<keyword evidence="1" id="KW-0479">Metal-binding</keyword>
<dbReference type="InterPro" id="IPR001841">
    <property type="entry name" value="Znf_RING"/>
</dbReference>
<feature type="transmembrane region" description="Helical" evidence="5">
    <location>
        <begin position="339"/>
        <end position="363"/>
    </location>
</feature>
<accession>A0A0J0XWX5</accession>
<keyword evidence="2 4" id="KW-0863">Zinc-finger</keyword>
<evidence type="ECO:0000256" key="6">
    <source>
        <dbReference type="SAM" id="SignalP"/>
    </source>
</evidence>
<gene>
    <name evidence="8" type="ORF">CC85DRAFT_310619</name>
</gene>
<keyword evidence="5" id="KW-1133">Transmembrane helix</keyword>
<dbReference type="RefSeq" id="XP_018282039.1">
    <property type="nucleotide sequence ID" value="XM_018425915.1"/>
</dbReference>
<dbReference type="Gene3D" id="3.30.40.10">
    <property type="entry name" value="Zinc/RING finger domain, C3HC4 (zinc finger)"/>
    <property type="match status" value="1"/>
</dbReference>
<dbReference type="Pfam" id="PF13920">
    <property type="entry name" value="zf-C3HC4_3"/>
    <property type="match status" value="1"/>
</dbReference>
<reference evidence="8 9" key="1">
    <citation type="submission" date="2015-03" db="EMBL/GenBank/DDBJ databases">
        <title>Genomics and transcriptomics of the oil-accumulating basidiomycete yeast T. oleaginosus allow insights into substrate utilization and the diverse evolutionary trajectories of mating systems in fungi.</title>
        <authorList>
            <consortium name="DOE Joint Genome Institute"/>
            <person name="Kourist R."/>
            <person name="Kracht O."/>
            <person name="Bracharz F."/>
            <person name="Lipzen A."/>
            <person name="Nolan M."/>
            <person name="Ohm R."/>
            <person name="Grigoriev I."/>
            <person name="Sun S."/>
            <person name="Heitman J."/>
            <person name="Bruck T."/>
            <person name="Nowrousian M."/>
        </authorList>
    </citation>
    <scope>NUCLEOTIDE SEQUENCE [LARGE SCALE GENOMIC DNA]</scope>
    <source>
        <strain evidence="8 9">IBC0246</strain>
    </source>
</reference>
<keyword evidence="6" id="KW-0732">Signal</keyword>
<evidence type="ECO:0000313" key="9">
    <source>
        <dbReference type="Proteomes" id="UP000053611"/>
    </source>
</evidence>
<proteinExistence type="predicted"/>
<organism evidence="8 9">
    <name type="scientific">Cutaneotrichosporon oleaginosum</name>
    <dbReference type="NCBI Taxonomy" id="879819"/>
    <lineage>
        <taxon>Eukaryota</taxon>
        <taxon>Fungi</taxon>
        <taxon>Dikarya</taxon>
        <taxon>Basidiomycota</taxon>
        <taxon>Agaricomycotina</taxon>
        <taxon>Tremellomycetes</taxon>
        <taxon>Trichosporonales</taxon>
        <taxon>Trichosporonaceae</taxon>
        <taxon>Cutaneotrichosporon</taxon>
    </lineage>
</organism>
<dbReference type="PANTHER" id="PTHR12183">
    <property type="entry name" value="MITOCHONDRIAL UBIQUITIN LIGASE ACTIVATOR OF NFKB 1"/>
    <property type="match status" value="1"/>
</dbReference>
<feature type="signal peptide" evidence="6">
    <location>
        <begin position="1"/>
        <end position="21"/>
    </location>
</feature>
<dbReference type="AlphaFoldDB" id="A0A0J0XWX5"/>
<dbReference type="PANTHER" id="PTHR12183:SF32">
    <property type="entry name" value="MITOCHONDRIAL E3 UBIQUITIN PROTEIN LIGASE 1"/>
    <property type="match status" value="1"/>
</dbReference>
<keyword evidence="3" id="KW-0862">Zinc</keyword>
<dbReference type="PROSITE" id="PS50089">
    <property type="entry name" value="ZF_RING_2"/>
    <property type="match status" value="1"/>
</dbReference>
<protein>
    <recommendedName>
        <fullName evidence="7">RING-type domain-containing protein</fullName>
    </recommendedName>
</protein>
<feature type="chain" id="PRO_5005245752" description="RING-type domain-containing protein" evidence="6">
    <location>
        <begin position="22"/>
        <end position="458"/>
    </location>
</feature>
<name>A0A0J0XWX5_9TREE</name>
<dbReference type="OrthoDB" id="1711136at2759"/>
<evidence type="ECO:0000256" key="1">
    <source>
        <dbReference type="ARBA" id="ARBA00022723"/>
    </source>
</evidence>
<evidence type="ECO:0000256" key="2">
    <source>
        <dbReference type="ARBA" id="ARBA00022771"/>
    </source>
</evidence>
<evidence type="ECO:0000256" key="4">
    <source>
        <dbReference type="PROSITE-ProRule" id="PRU00175"/>
    </source>
</evidence>
<dbReference type="EMBL" id="KQ087181">
    <property type="protein sequence ID" value="KLT45548.1"/>
    <property type="molecule type" value="Genomic_DNA"/>
</dbReference>
<keyword evidence="9" id="KW-1185">Reference proteome</keyword>
<dbReference type="SUPFAM" id="SSF57850">
    <property type="entry name" value="RING/U-box"/>
    <property type="match status" value="1"/>
</dbReference>
<sequence length="458" mass="50588">MLILLLAASVVAASAPLYVHSTSLEAVSPVIHYSPRPVWVDALRIAYTQGANSSENDRANPPIISPGVRIPLPPLRDEALQPYRQAGWMGVDRYRDGWRGLLYWHGFATEAKGDRFTLHLPAGTYRMEVSGETEGAQVDVDYDGIQLSSRDFDLTPTVTGRWLTVRSPLNGSGVQKLSVTLREGRMNVTSVELEGTRFGYPDGSYWKALLEARGSDNVTRTGVWTNSTRYQFESHLNRETSEEGATMSLTLHPNSSWVNLSGYSNGTYTVRCDPPPPYDLGTTYTGYHGRAEGTLYHGPLDPAQQYTLHVTNWDGTLGLIPFYTFQYGYRPQGTSHLRLALGLGLGLGLPLLIAVALCVFFYARKKRRGQRAEKARMEKAAVEFAIRQPEVKDNDDVNDAQPSPDCVVCLSEPPEYAAVECGHFCMCAACSARIVAGQKTCPVCSKPILLPLMRIYCP</sequence>
<evidence type="ECO:0000256" key="3">
    <source>
        <dbReference type="ARBA" id="ARBA00022833"/>
    </source>
</evidence>
<keyword evidence="5" id="KW-0812">Transmembrane</keyword>
<evidence type="ECO:0000259" key="7">
    <source>
        <dbReference type="PROSITE" id="PS50089"/>
    </source>
</evidence>
<dbReference type="GO" id="GO:0008270">
    <property type="term" value="F:zinc ion binding"/>
    <property type="evidence" value="ECO:0007669"/>
    <property type="project" value="UniProtKB-KW"/>
</dbReference>
<feature type="domain" description="RING-type" evidence="7">
    <location>
        <begin position="406"/>
        <end position="445"/>
    </location>
</feature>
<keyword evidence="5" id="KW-0472">Membrane</keyword>